<protein>
    <submittedName>
        <fullName evidence="3">Right-handed parallel beta-helix repeat-containing protein</fullName>
    </submittedName>
</protein>
<reference evidence="3 4" key="1">
    <citation type="submission" date="2020-07" db="EMBL/GenBank/DDBJ databases">
        <authorList>
            <person name="Feng X."/>
        </authorList>
    </citation>
    <scope>NUCLEOTIDE SEQUENCE [LARGE SCALE GENOMIC DNA]</scope>
    <source>
        <strain evidence="3 4">JCM31066</strain>
    </source>
</reference>
<comment type="caution">
    <text evidence="3">The sequence shown here is derived from an EMBL/GenBank/DDBJ whole genome shotgun (WGS) entry which is preliminary data.</text>
</comment>
<organism evidence="3 4">
    <name type="scientific">Ruficoccus amylovorans</name>
    <dbReference type="NCBI Taxonomy" id="1804625"/>
    <lineage>
        <taxon>Bacteria</taxon>
        <taxon>Pseudomonadati</taxon>
        <taxon>Verrucomicrobiota</taxon>
        <taxon>Opitutia</taxon>
        <taxon>Puniceicoccales</taxon>
        <taxon>Cerasicoccaceae</taxon>
        <taxon>Ruficoccus</taxon>
    </lineage>
</organism>
<evidence type="ECO:0000259" key="2">
    <source>
        <dbReference type="Pfam" id="PF13229"/>
    </source>
</evidence>
<gene>
    <name evidence="3" type="ORF">H5P28_14985</name>
</gene>
<dbReference type="EMBL" id="JACHVB010000043">
    <property type="protein sequence ID" value="MBC2595570.1"/>
    <property type="molecule type" value="Genomic_DNA"/>
</dbReference>
<dbReference type="AlphaFoldDB" id="A0A842HHC0"/>
<dbReference type="InterPro" id="IPR039448">
    <property type="entry name" value="Beta_helix"/>
</dbReference>
<dbReference type="InterPro" id="IPR011050">
    <property type="entry name" value="Pectin_lyase_fold/virulence"/>
</dbReference>
<feature type="domain" description="Right handed beta helix" evidence="2">
    <location>
        <begin position="420"/>
        <end position="560"/>
    </location>
</feature>
<keyword evidence="1" id="KW-0732">Signal</keyword>
<feature type="signal peptide" evidence="1">
    <location>
        <begin position="1"/>
        <end position="35"/>
    </location>
</feature>
<name>A0A842HHC0_9BACT</name>
<feature type="chain" id="PRO_5032558107" evidence="1">
    <location>
        <begin position="36"/>
        <end position="576"/>
    </location>
</feature>
<proteinExistence type="predicted"/>
<dbReference type="RefSeq" id="WP_185676521.1">
    <property type="nucleotide sequence ID" value="NZ_JACHVB010000043.1"/>
</dbReference>
<evidence type="ECO:0000313" key="4">
    <source>
        <dbReference type="Proteomes" id="UP000546464"/>
    </source>
</evidence>
<dbReference type="SUPFAM" id="SSF51126">
    <property type="entry name" value="Pectin lyase-like"/>
    <property type="match status" value="1"/>
</dbReference>
<dbReference type="Gene3D" id="2.160.20.10">
    <property type="entry name" value="Single-stranded right-handed beta-helix, Pectin lyase-like"/>
    <property type="match status" value="2"/>
</dbReference>
<keyword evidence="4" id="KW-1185">Reference proteome</keyword>
<accession>A0A842HHC0</accession>
<dbReference type="Proteomes" id="UP000546464">
    <property type="component" value="Unassembled WGS sequence"/>
</dbReference>
<sequence length="576" mass="62833">MPKKSSVRFLKFPLSLSVLLAAAAFGIGCAGQAQPASVTVLSVDDYGAVPNDGADDSAAIAAALKASSEVAGPVRLVFSEGTYNFRPASTPAEMVRIEDRRDLIVSGQVAEDGAPATRLEINLELVNDTLGAGHFVIENSENIMVENLVLDYNPRFASAGKVVAVDREQDTVEVDIFPGMPHFDGMRCYSANSWDLETGDLLQVEALTIGLDRKRMANTWHPVEGAGGVRYRIEGIGFSDRVAVGDGISWHFTVNGSERNFLILYSENITLRNIDIFNTLGAAMLAGYNKDIVMEDVRVIPEGNSLAVGPRDAFHLSNNRGRLLMDGVQVKGVRWDPIVSRGTFNEIVEIEDDGAIIVEVPWPRMTFESGNTLLFQVGEVPYERVVASAESLGDKRYRIRLSDPALPEVSVGDFVANTSYEFDDVVIRNCTVEGNYGTGIVFMTQNALIENNLFRNNAYSDIGLGPTSQDAGPFARHVIIRGNTFDGSNWVRKHSGASGHDGSITVFSNQKKLMDVPYNQDILIEDNVFKNLDHREGLAAVNVKNASDVVLRGNSYENVSQHLKVGEHTVDVTDED</sequence>
<evidence type="ECO:0000313" key="3">
    <source>
        <dbReference type="EMBL" id="MBC2595570.1"/>
    </source>
</evidence>
<dbReference type="Pfam" id="PF13229">
    <property type="entry name" value="Beta_helix"/>
    <property type="match status" value="1"/>
</dbReference>
<dbReference type="PROSITE" id="PS51257">
    <property type="entry name" value="PROKAR_LIPOPROTEIN"/>
    <property type="match status" value="1"/>
</dbReference>
<dbReference type="InterPro" id="IPR012334">
    <property type="entry name" value="Pectin_lyas_fold"/>
</dbReference>
<dbReference type="InterPro" id="IPR006626">
    <property type="entry name" value="PbH1"/>
</dbReference>
<evidence type="ECO:0000256" key="1">
    <source>
        <dbReference type="SAM" id="SignalP"/>
    </source>
</evidence>
<dbReference type="SMART" id="SM00710">
    <property type="entry name" value="PbH1"/>
    <property type="match status" value="7"/>
</dbReference>